<comment type="caution">
    <text evidence="1">The sequence shown here is derived from an EMBL/GenBank/DDBJ whole genome shotgun (WGS) entry which is preliminary data.</text>
</comment>
<reference evidence="1" key="2">
    <citation type="submission" date="2017-10" db="EMBL/GenBank/DDBJ databases">
        <title>Ladona fulva Genome sequencing and assembly.</title>
        <authorList>
            <person name="Murali S."/>
            <person name="Richards S."/>
            <person name="Bandaranaike D."/>
            <person name="Bellair M."/>
            <person name="Blankenburg K."/>
            <person name="Chao H."/>
            <person name="Dinh H."/>
            <person name="Doddapaneni H."/>
            <person name="Dugan-Rocha S."/>
            <person name="Elkadiri S."/>
            <person name="Gnanaolivu R."/>
            <person name="Hernandez B."/>
            <person name="Skinner E."/>
            <person name="Javaid M."/>
            <person name="Lee S."/>
            <person name="Li M."/>
            <person name="Ming W."/>
            <person name="Munidasa M."/>
            <person name="Muniz J."/>
            <person name="Nguyen L."/>
            <person name="Hughes D."/>
            <person name="Osuji N."/>
            <person name="Pu L.-L."/>
            <person name="Puazo M."/>
            <person name="Qu C."/>
            <person name="Quiroz J."/>
            <person name="Raj R."/>
            <person name="Weissenberger G."/>
            <person name="Xin Y."/>
            <person name="Zou X."/>
            <person name="Han Y."/>
            <person name="Worley K."/>
            <person name="Muzny D."/>
            <person name="Gibbs R."/>
        </authorList>
    </citation>
    <scope>NUCLEOTIDE SEQUENCE</scope>
    <source>
        <strain evidence="1">Sampled in the wild</strain>
    </source>
</reference>
<accession>A0A8K0KNC6</accession>
<reference evidence="1" key="1">
    <citation type="submission" date="2013-04" db="EMBL/GenBank/DDBJ databases">
        <authorList>
            <person name="Qu J."/>
            <person name="Murali S.C."/>
            <person name="Bandaranaike D."/>
            <person name="Bellair M."/>
            <person name="Blankenburg K."/>
            <person name="Chao H."/>
            <person name="Dinh H."/>
            <person name="Doddapaneni H."/>
            <person name="Downs B."/>
            <person name="Dugan-Rocha S."/>
            <person name="Elkadiri S."/>
            <person name="Gnanaolivu R.D."/>
            <person name="Hernandez B."/>
            <person name="Javaid M."/>
            <person name="Jayaseelan J.C."/>
            <person name="Lee S."/>
            <person name="Li M."/>
            <person name="Ming W."/>
            <person name="Munidasa M."/>
            <person name="Muniz J."/>
            <person name="Nguyen L."/>
            <person name="Ongeri F."/>
            <person name="Osuji N."/>
            <person name="Pu L.-L."/>
            <person name="Puazo M."/>
            <person name="Qu C."/>
            <person name="Quiroz J."/>
            <person name="Raj R."/>
            <person name="Weissenberger G."/>
            <person name="Xin Y."/>
            <person name="Zou X."/>
            <person name="Han Y."/>
            <person name="Richards S."/>
            <person name="Worley K."/>
            <person name="Muzny D."/>
            <person name="Gibbs R."/>
        </authorList>
    </citation>
    <scope>NUCLEOTIDE SEQUENCE</scope>
    <source>
        <strain evidence="1">Sampled in the wild</strain>
    </source>
</reference>
<dbReference type="AlphaFoldDB" id="A0A8K0KNC6"/>
<protein>
    <submittedName>
        <fullName evidence="1">Uncharacterized protein</fullName>
    </submittedName>
</protein>
<evidence type="ECO:0000313" key="1">
    <source>
        <dbReference type="EMBL" id="KAG8236790.1"/>
    </source>
</evidence>
<dbReference type="Proteomes" id="UP000792457">
    <property type="component" value="Unassembled WGS sequence"/>
</dbReference>
<organism evidence="1 2">
    <name type="scientific">Ladona fulva</name>
    <name type="common">Scarce chaser dragonfly</name>
    <name type="synonym">Libellula fulva</name>
    <dbReference type="NCBI Taxonomy" id="123851"/>
    <lineage>
        <taxon>Eukaryota</taxon>
        <taxon>Metazoa</taxon>
        <taxon>Ecdysozoa</taxon>
        <taxon>Arthropoda</taxon>
        <taxon>Hexapoda</taxon>
        <taxon>Insecta</taxon>
        <taxon>Pterygota</taxon>
        <taxon>Palaeoptera</taxon>
        <taxon>Odonata</taxon>
        <taxon>Epiprocta</taxon>
        <taxon>Anisoptera</taxon>
        <taxon>Libelluloidea</taxon>
        <taxon>Libellulidae</taxon>
        <taxon>Ladona</taxon>
    </lineage>
</organism>
<name>A0A8K0KNC6_LADFU</name>
<sequence length="62" mass="6818">MVWCAISQFAVIGPYFFEEEGVTVNSGPTRFFVLSMALSSRTSSISCITYLNNIAVAFKDEA</sequence>
<keyword evidence="2" id="KW-1185">Reference proteome</keyword>
<dbReference type="EMBL" id="KZ309075">
    <property type="protein sequence ID" value="KAG8236790.1"/>
    <property type="molecule type" value="Genomic_DNA"/>
</dbReference>
<proteinExistence type="predicted"/>
<evidence type="ECO:0000313" key="2">
    <source>
        <dbReference type="Proteomes" id="UP000792457"/>
    </source>
</evidence>
<gene>
    <name evidence="1" type="ORF">J437_LFUL016282</name>
</gene>